<feature type="region of interest" description="Disordered" evidence="11">
    <location>
        <begin position="312"/>
        <end position="339"/>
    </location>
</feature>
<evidence type="ECO:0000259" key="12">
    <source>
        <dbReference type="Pfam" id="PF00082"/>
    </source>
</evidence>
<feature type="active site" description="Charge relay system" evidence="10">
    <location>
        <position position="251"/>
    </location>
</feature>
<sequence length="388" mass="39069">MWWKRDVADVPLLPALAVVLPLLLAAQTVEEQEWHLDALDVHAAQDLTRGEGVVVAVIDSGVDARHPDLVGQVLPGVGFGRSKGTDGTTDTDGHGTGMAGIIAATGRGGGALGIAPGAKILPVASVDEKDRFALDTVGESIRWAADHGAKVVNLSLGFSSSLTPTLVKAVNYAMDKDVVLVAATGNEDGVVSAPANIGGVVAVAGTDRDGRPWRSSNVGPDTALAAPAVGIVTTAPMSVYASGYAEMDGTSAASAIVAGVAALVRARHPGMAAKDVVNVLVSTATDIAGPGRDEATGFGVVDPVAALSTRLPPVERNPLLPAPRPSTTPPPAAQPAAEPVADVADRLPFVAAVPGGTAVLTGLLIAVPAARSRRPRSVSAPGTPPTPW</sequence>
<dbReference type="InterPro" id="IPR050131">
    <property type="entry name" value="Peptidase_S8_subtilisin-like"/>
</dbReference>
<gene>
    <name evidence="13" type="ORF">SAMN05216553_10237</name>
</gene>
<dbReference type="EMBL" id="FNCC01000002">
    <property type="protein sequence ID" value="SDF55266.1"/>
    <property type="molecule type" value="Genomic_DNA"/>
</dbReference>
<keyword evidence="9" id="KW-0472">Membrane</keyword>
<dbReference type="InterPro" id="IPR023827">
    <property type="entry name" value="Peptidase_S8_Asp-AS"/>
</dbReference>
<evidence type="ECO:0000256" key="2">
    <source>
        <dbReference type="ARBA" id="ARBA00011073"/>
    </source>
</evidence>
<accession>A0A1G7M0V2</accession>
<feature type="compositionally biased region" description="Pro residues" evidence="11">
    <location>
        <begin position="320"/>
        <end position="333"/>
    </location>
</feature>
<dbReference type="Gene3D" id="3.40.50.200">
    <property type="entry name" value="Peptidase S8/S53 domain"/>
    <property type="match status" value="1"/>
</dbReference>
<comment type="similarity">
    <text evidence="2 10">Belongs to the peptidase S8 family.</text>
</comment>
<keyword evidence="3" id="KW-1003">Cell membrane</keyword>
<feature type="domain" description="Peptidase S8/S53" evidence="12">
    <location>
        <begin position="50"/>
        <end position="299"/>
    </location>
</feature>
<dbReference type="GO" id="GO:0006508">
    <property type="term" value="P:proteolysis"/>
    <property type="evidence" value="ECO:0007669"/>
    <property type="project" value="UniProtKB-KW"/>
</dbReference>
<keyword evidence="4 10" id="KW-0645">Protease</keyword>
<dbReference type="GO" id="GO:0005886">
    <property type="term" value="C:plasma membrane"/>
    <property type="evidence" value="ECO:0007669"/>
    <property type="project" value="UniProtKB-SubCell"/>
</dbReference>
<dbReference type="InterPro" id="IPR015500">
    <property type="entry name" value="Peptidase_S8_subtilisin-rel"/>
</dbReference>
<dbReference type="AlphaFoldDB" id="A0A1G7M0V2"/>
<dbReference type="RefSeq" id="WP_090045841.1">
    <property type="nucleotide sequence ID" value="NZ_FNCC01000002.1"/>
</dbReference>
<evidence type="ECO:0000256" key="8">
    <source>
        <dbReference type="ARBA" id="ARBA00022989"/>
    </source>
</evidence>
<dbReference type="PANTHER" id="PTHR43806">
    <property type="entry name" value="PEPTIDASE S8"/>
    <property type="match status" value="1"/>
</dbReference>
<dbReference type="PROSITE" id="PS51892">
    <property type="entry name" value="SUBTILASE"/>
    <property type="match status" value="1"/>
</dbReference>
<dbReference type="InterPro" id="IPR000209">
    <property type="entry name" value="Peptidase_S8/S53_dom"/>
</dbReference>
<dbReference type="OrthoDB" id="5240330at2"/>
<evidence type="ECO:0000313" key="13">
    <source>
        <dbReference type="EMBL" id="SDF55266.1"/>
    </source>
</evidence>
<proteinExistence type="inferred from homology"/>
<feature type="active site" description="Charge relay system" evidence="10">
    <location>
        <position position="59"/>
    </location>
</feature>
<keyword evidence="8" id="KW-1133">Transmembrane helix</keyword>
<protein>
    <submittedName>
        <fullName evidence="13">Type VII secretion-associated serine protease mycosin</fullName>
    </submittedName>
</protein>
<dbReference type="InterPro" id="IPR023834">
    <property type="entry name" value="T7SS_pept_S8A_mycosin"/>
</dbReference>
<organism evidence="13 14">
    <name type="scientific">Lentzea fradiae</name>
    <dbReference type="NCBI Taxonomy" id="200378"/>
    <lineage>
        <taxon>Bacteria</taxon>
        <taxon>Bacillati</taxon>
        <taxon>Actinomycetota</taxon>
        <taxon>Actinomycetes</taxon>
        <taxon>Pseudonocardiales</taxon>
        <taxon>Pseudonocardiaceae</taxon>
        <taxon>Lentzea</taxon>
    </lineage>
</organism>
<evidence type="ECO:0000256" key="7">
    <source>
        <dbReference type="ARBA" id="ARBA00022825"/>
    </source>
</evidence>
<dbReference type="GO" id="GO:0004252">
    <property type="term" value="F:serine-type endopeptidase activity"/>
    <property type="evidence" value="ECO:0007669"/>
    <property type="project" value="UniProtKB-UniRule"/>
</dbReference>
<dbReference type="STRING" id="200378.SAMN05216553_10237"/>
<dbReference type="PRINTS" id="PR00723">
    <property type="entry name" value="SUBTILISIN"/>
</dbReference>
<evidence type="ECO:0000256" key="11">
    <source>
        <dbReference type="SAM" id="MobiDB-lite"/>
    </source>
</evidence>
<evidence type="ECO:0000256" key="3">
    <source>
        <dbReference type="ARBA" id="ARBA00022475"/>
    </source>
</evidence>
<evidence type="ECO:0000256" key="9">
    <source>
        <dbReference type="ARBA" id="ARBA00023136"/>
    </source>
</evidence>
<keyword evidence="14" id="KW-1185">Reference proteome</keyword>
<dbReference type="PANTHER" id="PTHR43806:SF11">
    <property type="entry name" value="CEREVISIN-RELATED"/>
    <property type="match status" value="1"/>
</dbReference>
<keyword evidence="5" id="KW-0812">Transmembrane</keyword>
<dbReference type="InterPro" id="IPR036852">
    <property type="entry name" value="Peptidase_S8/S53_dom_sf"/>
</dbReference>
<dbReference type="Pfam" id="PF00082">
    <property type="entry name" value="Peptidase_S8"/>
    <property type="match status" value="1"/>
</dbReference>
<keyword evidence="7 10" id="KW-0720">Serine protease</keyword>
<comment type="subcellular location">
    <subcellularLocation>
        <location evidence="1">Cell membrane</location>
        <topology evidence="1">Single-pass membrane protein</topology>
    </subcellularLocation>
</comment>
<reference evidence="14" key="1">
    <citation type="submission" date="2016-10" db="EMBL/GenBank/DDBJ databases">
        <authorList>
            <person name="Varghese N."/>
            <person name="Submissions S."/>
        </authorList>
    </citation>
    <scope>NUCLEOTIDE SEQUENCE [LARGE SCALE GENOMIC DNA]</scope>
    <source>
        <strain evidence="14">CGMCC 4.3506</strain>
    </source>
</reference>
<evidence type="ECO:0000256" key="1">
    <source>
        <dbReference type="ARBA" id="ARBA00004162"/>
    </source>
</evidence>
<evidence type="ECO:0000313" key="14">
    <source>
        <dbReference type="Proteomes" id="UP000199623"/>
    </source>
</evidence>
<name>A0A1G7M0V2_9PSEU</name>
<dbReference type="Proteomes" id="UP000199623">
    <property type="component" value="Unassembled WGS sequence"/>
</dbReference>
<dbReference type="SUPFAM" id="SSF52743">
    <property type="entry name" value="Subtilisin-like"/>
    <property type="match status" value="1"/>
</dbReference>
<feature type="active site" description="Charge relay system" evidence="10">
    <location>
        <position position="94"/>
    </location>
</feature>
<keyword evidence="6 10" id="KW-0378">Hydrolase</keyword>
<dbReference type="NCBIfam" id="TIGR03921">
    <property type="entry name" value="T7SS_mycosin"/>
    <property type="match status" value="1"/>
</dbReference>
<dbReference type="PROSITE" id="PS00136">
    <property type="entry name" value="SUBTILASE_ASP"/>
    <property type="match status" value="1"/>
</dbReference>
<evidence type="ECO:0000256" key="10">
    <source>
        <dbReference type="PROSITE-ProRule" id="PRU01240"/>
    </source>
</evidence>
<evidence type="ECO:0000256" key="5">
    <source>
        <dbReference type="ARBA" id="ARBA00022692"/>
    </source>
</evidence>
<evidence type="ECO:0000256" key="6">
    <source>
        <dbReference type="ARBA" id="ARBA00022801"/>
    </source>
</evidence>
<evidence type="ECO:0000256" key="4">
    <source>
        <dbReference type="ARBA" id="ARBA00022670"/>
    </source>
</evidence>